<gene>
    <name evidence="1" type="ORF">SZL87_02305</name>
</gene>
<dbReference type="RefSeq" id="WP_294740999.1">
    <property type="nucleotide sequence ID" value="NZ_JBAWKY010000001.1"/>
</dbReference>
<dbReference type="EMBL" id="JBAWKY010000001">
    <property type="protein sequence ID" value="MEI4461251.1"/>
    <property type="molecule type" value="Genomic_DNA"/>
</dbReference>
<name>A0ABU8EE79_9BACL</name>
<organism evidence="1 2">
    <name type="scientific">Exiguobacterium indicum</name>
    <dbReference type="NCBI Taxonomy" id="296995"/>
    <lineage>
        <taxon>Bacteria</taxon>
        <taxon>Bacillati</taxon>
        <taxon>Bacillota</taxon>
        <taxon>Bacilli</taxon>
        <taxon>Bacillales</taxon>
        <taxon>Bacillales Family XII. Incertae Sedis</taxon>
        <taxon>Exiguobacterium</taxon>
    </lineage>
</organism>
<proteinExistence type="predicted"/>
<reference evidence="1 2" key="1">
    <citation type="submission" date="2023-12" db="EMBL/GenBank/DDBJ databases">
        <authorList>
            <person name="Easwaran N."/>
            <person name="Lazarus H.P.S."/>
        </authorList>
    </citation>
    <scope>NUCLEOTIDE SEQUENCE [LARGE SCALE GENOMIC DNA]</scope>
    <source>
        <strain evidence="1 2">VIT-2023</strain>
    </source>
</reference>
<protein>
    <submittedName>
        <fullName evidence="1">Uncharacterized protein</fullName>
    </submittedName>
</protein>
<accession>A0ABU8EE79</accession>
<sequence>MNIVLLSLSVKIKAVETAKTGTCQFGMVPTSGYHPWLYYT</sequence>
<keyword evidence="2" id="KW-1185">Reference proteome</keyword>
<dbReference type="Proteomes" id="UP001387110">
    <property type="component" value="Unassembled WGS sequence"/>
</dbReference>
<evidence type="ECO:0000313" key="2">
    <source>
        <dbReference type="Proteomes" id="UP001387110"/>
    </source>
</evidence>
<comment type="caution">
    <text evidence="1">The sequence shown here is derived from an EMBL/GenBank/DDBJ whole genome shotgun (WGS) entry which is preliminary data.</text>
</comment>
<evidence type="ECO:0000313" key="1">
    <source>
        <dbReference type="EMBL" id="MEI4461251.1"/>
    </source>
</evidence>